<evidence type="ECO:0000256" key="3">
    <source>
        <dbReference type="ARBA" id="ARBA00004651"/>
    </source>
</evidence>
<keyword evidence="16 22" id="KW-1015">Disulfide bond</keyword>
<evidence type="ECO:0000259" key="31">
    <source>
        <dbReference type="PROSITE" id="PS50227"/>
    </source>
</evidence>
<dbReference type="Gene3D" id="1.20.1070.10">
    <property type="entry name" value="Rhodopsin 7-helix transmembrane proteins"/>
    <property type="match status" value="1"/>
</dbReference>
<evidence type="ECO:0000256" key="11">
    <source>
        <dbReference type="ARBA" id="ARBA00022837"/>
    </source>
</evidence>
<evidence type="ECO:0000259" key="29">
    <source>
        <dbReference type="PROSITE" id="PS50027"/>
    </source>
</evidence>
<keyword evidence="17" id="KW-0675">Receptor</keyword>
<dbReference type="Gene3D" id="2.60.120.200">
    <property type="match status" value="3"/>
</dbReference>
<feature type="domain" description="Laminin G" evidence="27">
    <location>
        <begin position="1596"/>
        <end position="1760"/>
    </location>
</feature>
<dbReference type="SUPFAM" id="SSF49899">
    <property type="entry name" value="Concanavalin A-like lectins/glucanases"/>
    <property type="match status" value="2"/>
</dbReference>
<evidence type="ECO:0000256" key="25">
    <source>
        <dbReference type="SAM" id="Phobius"/>
    </source>
</evidence>
<keyword evidence="19" id="KW-0807">Transducer</keyword>
<dbReference type="GO" id="GO:0048638">
    <property type="term" value="P:regulation of developmental growth"/>
    <property type="evidence" value="ECO:0007669"/>
    <property type="project" value="UniProtKB-ARBA"/>
</dbReference>
<keyword evidence="15 25" id="KW-0472">Membrane</keyword>
<dbReference type="PROSITE" id="PS50027">
    <property type="entry name" value="EGF_LAM_2"/>
    <property type="match status" value="1"/>
</dbReference>
<feature type="compositionally biased region" description="Polar residues" evidence="24">
    <location>
        <begin position="2853"/>
        <end position="2872"/>
    </location>
</feature>
<feature type="transmembrane region" description="Helical" evidence="25">
    <location>
        <begin position="2391"/>
        <end position="2412"/>
    </location>
</feature>
<dbReference type="PRINTS" id="PR00249">
    <property type="entry name" value="GPCRSECRETIN"/>
</dbReference>
<dbReference type="GO" id="GO:0004930">
    <property type="term" value="F:G protein-coupled receptor activity"/>
    <property type="evidence" value="ECO:0007669"/>
    <property type="project" value="UniProtKB-KW"/>
</dbReference>
<feature type="disulfide bond" evidence="22">
    <location>
        <begin position="1582"/>
        <end position="1591"/>
    </location>
</feature>
<evidence type="ECO:0000259" key="32">
    <source>
        <dbReference type="PROSITE" id="PS50261"/>
    </source>
</evidence>
<dbReference type="InterPro" id="IPR000742">
    <property type="entry name" value="EGF"/>
</dbReference>
<dbReference type="PRINTS" id="PR00205">
    <property type="entry name" value="CADHERIN"/>
</dbReference>
<dbReference type="GO" id="GO:0016339">
    <property type="term" value="P:calcium-dependent cell-cell adhesion via plasma membrane cell adhesion molecules"/>
    <property type="evidence" value="ECO:0007669"/>
    <property type="project" value="UniProtKB-ARBA"/>
</dbReference>
<accession>A0A2A3EJU9</accession>
<feature type="disulfide bond" evidence="23">
    <location>
        <begin position="1895"/>
        <end position="1912"/>
    </location>
</feature>
<dbReference type="Gene3D" id="2.10.25.10">
    <property type="entry name" value="Laminin"/>
    <property type="match status" value="2"/>
</dbReference>
<feature type="domain" description="Cadherin" evidence="33">
    <location>
        <begin position="262"/>
        <end position="366"/>
    </location>
</feature>
<dbReference type="Pfam" id="PF00008">
    <property type="entry name" value="EGF"/>
    <property type="match status" value="2"/>
</dbReference>
<dbReference type="FunFam" id="1.20.1070.10:FF:000202">
    <property type="entry name" value="Cadherin EGF LAG seven-pass G-type receptor"/>
    <property type="match status" value="1"/>
</dbReference>
<dbReference type="InterPro" id="IPR057244">
    <property type="entry name" value="GAIN_B"/>
</dbReference>
<feature type="region of interest" description="Disordered" evidence="24">
    <location>
        <begin position="2683"/>
        <end position="2804"/>
    </location>
</feature>
<dbReference type="Pfam" id="PF00002">
    <property type="entry name" value="7tm_2"/>
    <property type="match status" value="1"/>
</dbReference>
<dbReference type="PROSITE" id="PS50025">
    <property type="entry name" value="LAM_G_DOMAIN"/>
    <property type="match status" value="2"/>
</dbReference>
<dbReference type="PROSITE" id="PS50261">
    <property type="entry name" value="G_PROTEIN_RECEP_F2_4"/>
    <property type="match status" value="1"/>
</dbReference>
<evidence type="ECO:0000256" key="4">
    <source>
        <dbReference type="ARBA" id="ARBA00022473"/>
    </source>
</evidence>
<feature type="compositionally biased region" description="Low complexity" evidence="24">
    <location>
        <begin position="2934"/>
        <end position="2949"/>
    </location>
</feature>
<feature type="region of interest" description="Disordered" evidence="24">
    <location>
        <begin position="2934"/>
        <end position="2979"/>
    </location>
</feature>
<feature type="disulfide bond" evidence="23">
    <location>
        <begin position="1914"/>
        <end position="1923"/>
    </location>
</feature>
<feature type="domain" description="Cadherin" evidence="33">
    <location>
        <begin position="913"/>
        <end position="1016"/>
    </location>
</feature>
<dbReference type="FunFam" id="2.10.25.10:FF:000011">
    <property type="entry name" value="Cadherin EGF LAG seven-pass G-type receptor"/>
    <property type="match status" value="1"/>
</dbReference>
<dbReference type="GO" id="GO:0001737">
    <property type="term" value="P:establishment of imaginal disc-derived wing hair orientation"/>
    <property type="evidence" value="ECO:0007669"/>
    <property type="project" value="UniProtKB-ARBA"/>
</dbReference>
<dbReference type="Pfam" id="PF00028">
    <property type="entry name" value="Cadherin"/>
    <property type="match status" value="7"/>
</dbReference>
<dbReference type="InterPro" id="IPR002126">
    <property type="entry name" value="Cadherin-like_dom"/>
</dbReference>
<dbReference type="PANTHER" id="PTHR24026">
    <property type="entry name" value="FAT ATYPICAL CADHERIN-RELATED"/>
    <property type="match status" value="1"/>
</dbReference>
<name>A0A2A3EJU9_APICC</name>
<feature type="transmembrane region" description="Helical" evidence="25">
    <location>
        <begin position="2569"/>
        <end position="2592"/>
    </location>
</feature>
<dbReference type="InterPro" id="IPR017981">
    <property type="entry name" value="GPCR_2-like_7TM"/>
</dbReference>
<dbReference type="EMBL" id="KZ288222">
    <property type="protein sequence ID" value="PBC32045.1"/>
    <property type="molecule type" value="Genomic_DNA"/>
</dbReference>
<evidence type="ECO:0000256" key="16">
    <source>
        <dbReference type="ARBA" id="ARBA00023157"/>
    </source>
</evidence>
<gene>
    <name evidence="34" type="ORF">APICC_06752</name>
</gene>
<proteinExistence type="predicted"/>
<keyword evidence="12" id="KW-0130">Cell adhesion</keyword>
<evidence type="ECO:0000256" key="9">
    <source>
        <dbReference type="ARBA" id="ARBA00022729"/>
    </source>
</evidence>
<feature type="disulfide bond" evidence="23">
    <location>
        <begin position="1893"/>
        <end position="1905"/>
    </location>
</feature>
<dbReference type="InterPro" id="IPR000203">
    <property type="entry name" value="GPS"/>
</dbReference>
<dbReference type="Gene3D" id="2.60.220.50">
    <property type="match status" value="1"/>
</dbReference>
<dbReference type="FunFam" id="2.60.40.60:FF:000020">
    <property type="entry name" value="Dachsous cadherin-related 1b"/>
    <property type="match status" value="2"/>
</dbReference>
<feature type="domain" description="Cadherin" evidence="33">
    <location>
        <begin position="367"/>
        <end position="483"/>
    </location>
</feature>
<keyword evidence="18" id="KW-0325">Glycoprotein</keyword>
<dbReference type="InterPro" id="IPR056286">
    <property type="entry name" value="Cadherin_CELSR1-3_9th"/>
</dbReference>
<feature type="compositionally biased region" description="Low complexity" evidence="24">
    <location>
        <begin position="2685"/>
        <end position="2700"/>
    </location>
</feature>
<feature type="compositionally biased region" description="Polar residues" evidence="24">
    <location>
        <begin position="2963"/>
        <end position="2973"/>
    </location>
</feature>
<keyword evidence="6 22" id="KW-0245">EGF-like domain</keyword>
<dbReference type="CDD" id="cd15441">
    <property type="entry name" value="7tmB2_CELSR_Adhesion_IV"/>
    <property type="match status" value="1"/>
</dbReference>
<dbReference type="FunFam" id="2.60.40.60:FF:000044">
    <property type="entry name" value="Cadherin, EGF LAG seven-pass G-type receptor 3"/>
    <property type="match status" value="1"/>
</dbReference>
<feature type="signal peptide" evidence="26">
    <location>
        <begin position="1"/>
        <end position="20"/>
    </location>
</feature>
<organism evidence="34 35">
    <name type="scientific">Apis cerana cerana</name>
    <name type="common">Oriental honeybee</name>
    <dbReference type="NCBI Taxonomy" id="94128"/>
    <lineage>
        <taxon>Eukaryota</taxon>
        <taxon>Metazoa</taxon>
        <taxon>Ecdysozoa</taxon>
        <taxon>Arthropoda</taxon>
        <taxon>Hexapoda</taxon>
        <taxon>Insecta</taxon>
        <taxon>Pterygota</taxon>
        <taxon>Neoptera</taxon>
        <taxon>Endopterygota</taxon>
        <taxon>Hymenoptera</taxon>
        <taxon>Apocrita</taxon>
        <taxon>Aculeata</taxon>
        <taxon>Apoidea</taxon>
        <taxon>Anthophila</taxon>
        <taxon>Apidae</taxon>
        <taxon>Apis</taxon>
    </lineage>
</organism>
<dbReference type="GO" id="GO:0035159">
    <property type="term" value="P:regulation of tube length, open tracheal system"/>
    <property type="evidence" value="ECO:0007669"/>
    <property type="project" value="UniProtKB-ARBA"/>
</dbReference>
<keyword evidence="10" id="KW-0677">Repeat</keyword>
<dbReference type="GO" id="GO:0016324">
    <property type="term" value="C:apical plasma membrane"/>
    <property type="evidence" value="ECO:0007669"/>
    <property type="project" value="UniProtKB-SubCell"/>
</dbReference>
<dbReference type="InterPro" id="IPR000832">
    <property type="entry name" value="GPCR_2_secretin-like"/>
</dbReference>
<dbReference type="GO" id="GO:0007166">
    <property type="term" value="P:cell surface receptor signaling pathway"/>
    <property type="evidence" value="ECO:0007669"/>
    <property type="project" value="InterPro"/>
</dbReference>
<feature type="domain" description="Cadherin" evidence="33">
    <location>
        <begin position="591"/>
        <end position="701"/>
    </location>
</feature>
<dbReference type="CDD" id="cd00110">
    <property type="entry name" value="LamG"/>
    <property type="match status" value="2"/>
</dbReference>
<dbReference type="CDD" id="cd00054">
    <property type="entry name" value="EGF_CA"/>
    <property type="match status" value="1"/>
</dbReference>
<feature type="domain" description="Cadherin" evidence="33">
    <location>
        <begin position="1142"/>
        <end position="1242"/>
    </location>
</feature>
<evidence type="ECO:0000259" key="27">
    <source>
        <dbReference type="PROSITE" id="PS50025"/>
    </source>
</evidence>
<dbReference type="PROSITE" id="PS50268">
    <property type="entry name" value="CADHERIN_2"/>
    <property type="match status" value="9"/>
</dbReference>
<dbReference type="InterPro" id="IPR001791">
    <property type="entry name" value="Laminin_G"/>
</dbReference>
<evidence type="ECO:0000256" key="21">
    <source>
        <dbReference type="PROSITE-ProRule" id="PRU00043"/>
    </source>
</evidence>
<reference evidence="34 35" key="1">
    <citation type="submission" date="2014-07" db="EMBL/GenBank/DDBJ databases">
        <title>Genomic and transcriptomic analysis on Apis cerana provide comprehensive insights into honey bee biology.</title>
        <authorList>
            <person name="Diao Q."/>
            <person name="Sun L."/>
            <person name="Zheng H."/>
            <person name="Zheng H."/>
            <person name="Xu S."/>
            <person name="Wang S."/>
            <person name="Zeng Z."/>
            <person name="Hu F."/>
            <person name="Su S."/>
            <person name="Wu J."/>
        </authorList>
    </citation>
    <scope>NUCLEOTIDE SEQUENCE [LARGE SCALE GENOMIC DNA]</scope>
    <source>
        <tissue evidence="34">Pupae without intestine</tissue>
    </source>
</reference>
<dbReference type="STRING" id="94128.A0A2A3EJU9"/>
<dbReference type="InterPro" id="IPR001879">
    <property type="entry name" value="GPCR_2_extracellular_dom"/>
</dbReference>
<dbReference type="GO" id="GO:0005509">
    <property type="term" value="F:calcium ion binding"/>
    <property type="evidence" value="ECO:0007669"/>
    <property type="project" value="UniProtKB-UniRule"/>
</dbReference>
<dbReference type="PROSITE" id="PS00022">
    <property type="entry name" value="EGF_1"/>
    <property type="match status" value="1"/>
</dbReference>
<feature type="transmembrane region" description="Helical" evidence="25">
    <location>
        <begin position="2462"/>
        <end position="2482"/>
    </location>
</feature>
<evidence type="ECO:0000256" key="14">
    <source>
        <dbReference type="ARBA" id="ARBA00023040"/>
    </source>
</evidence>
<feature type="compositionally biased region" description="Polar residues" evidence="24">
    <location>
        <begin position="2881"/>
        <end position="2890"/>
    </location>
</feature>
<dbReference type="Proteomes" id="UP000242457">
    <property type="component" value="Unassembled WGS sequence"/>
</dbReference>
<dbReference type="InterPro" id="IPR020894">
    <property type="entry name" value="Cadherin_CS"/>
</dbReference>
<feature type="transmembrane region" description="Helical" evidence="25">
    <location>
        <begin position="2494"/>
        <end position="2514"/>
    </location>
</feature>
<feature type="domain" description="Cadherin" evidence="33">
    <location>
        <begin position="702"/>
        <end position="804"/>
    </location>
</feature>
<dbReference type="CDD" id="cd11304">
    <property type="entry name" value="Cadherin_repeat"/>
    <property type="match status" value="9"/>
</dbReference>
<feature type="domain" description="Cadherin" evidence="33">
    <location>
        <begin position="805"/>
        <end position="912"/>
    </location>
</feature>
<dbReference type="FunFam" id="2.60.40.60:FF:000038">
    <property type="entry name" value="Cadherin EGF LAG seven-pass G-type receptor 3"/>
    <property type="match status" value="1"/>
</dbReference>
<keyword evidence="8 25" id="KW-0812">Transmembrane</keyword>
<evidence type="ECO:0000256" key="22">
    <source>
        <dbReference type="PROSITE-ProRule" id="PRU00076"/>
    </source>
</evidence>
<keyword evidence="11 21" id="KW-0106">Calcium</keyword>
<feature type="compositionally biased region" description="Basic and acidic residues" evidence="24">
    <location>
        <begin position="2737"/>
        <end position="2752"/>
    </location>
</feature>
<dbReference type="SMART" id="SM00282">
    <property type="entry name" value="LamG"/>
    <property type="match status" value="2"/>
</dbReference>
<dbReference type="GO" id="GO:0042067">
    <property type="term" value="P:establishment of ommatidial planar polarity"/>
    <property type="evidence" value="ECO:0007669"/>
    <property type="project" value="UniProtKB-ARBA"/>
</dbReference>
<feature type="domain" description="G-protein coupled receptors family 2 profile 2" evidence="32">
    <location>
        <begin position="2386"/>
        <end position="2621"/>
    </location>
</feature>
<feature type="domain" description="GAIN-B" evidence="30">
    <location>
        <begin position="2181"/>
        <end position="2377"/>
    </location>
</feature>
<dbReference type="SMART" id="SM00112">
    <property type="entry name" value="CA"/>
    <property type="match status" value="8"/>
</dbReference>
<evidence type="ECO:0000256" key="13">
    <source>
        <dbReference type="ARBA" id="ARBA00022989"/>
    </source>
</evidence>
<dbReference type="OrthoDB" id="26203at2759"/>
<dbReference type="PROSITE" id="PS00232">
    <property type="entry name" value="CADHERIN_1"/>
    <property type="match status" value="5"/>
</dbReference>
<dbReference type="InterPro" id="IPR015919">
    <property type="entry name" value="Cadherin-like_sf"/>
</dbReference>
<feature type="domain" description="EGF-like" evidence="28">
    <location>
        <begin position="1556"/>
        <end position="1592"/>
    </location>
</feature>
<feature type="domain" description="Cadherin" evidence="33">
    <location>
        <begin position="1017"/>
        <end position="1123"/>
    </location>
</feature>
<keyword evidence="14" id="KW-0297">G-protein coupled receptor</keyword>
<dbReference type="InterPro" id="IPR002049">
    <property type="entry name" value="LE_dom"/>
</dbReference>
<feature type="domain" description="Laminin EGF-like" evidence="29">
    <location>
        <begin position="1893"/>
        <end position="1940"/>
    </location>
</feature>
<evidence type="ECO:0000256" key="26">
    <source>
        <dbReference type="SAM" id="SignalP"/>
    </source>
</evidence>
<dbReference type="GO" id="GO:0007156">
    <property type="term" value="P:homophilic cell adhesion via plasma membrane adhesion molecules"/>
    <property type="evidence" value="ECO:0007669"/>
    <property type="project" value="InterPro"/>
</dbReference>
<dbReference type="FunFam" id="4.10.1240.10:FF:000021">
    <property type="entry name" value="Cadherin EGF LAG seven-pass G-type receptor"/>
    <property type="match status" value="1"/>
</dbReference>
<dbReference type="PROSITE" id="PS50227">
    <property type="entry name" value="G_PROTEIN_RECEP_F2_3"/>
    <property type="match status" value="1"/>
</dbReference>
<feature type="transmembrane region" description="Helical" evidence="25">
    <location>
        <begin position="2424"/>
        <end position="2442"/>
    </location>
</feature>
<evidence type="ECO:0000256" key="8">
    <source>
        <dbReference type="ARBA" id="ARBA00022692"/>
    </source>
</evidence>
<dbReference type="InterPro" id="IPR046338">
    <property type="entry name" value="GAIN_dom_sf"/>
</dbReference>
<dbReference type="Gene3D" id="2.60.40.60">
    <property type="entry name" value="Cadherins"/>
    <property type="match status" value="9"/>
</dbReference>
<feature type="domain" description="Laminin G" evidence="27">
    <location>
        <begin position="1410"/>
        <end position="1553"/>
    </location>
</feature>
<evidence type="ECO:0000259" key="30">
    <source>
        <dbReference type="PROSITE" id="PS50221"/>
    </source>
</evidence>
<dbReference type="PANTHER" id="PTHR24026:SF51">
    <property type="entry name" value="PROTOCADHERIN-LIKE WING POLARITY PROTEIN STAN"/>
    <property type="match status" value="1"/>
</dbReference>
<dbReference type="PROSITE" id="PS01248">
    <property type="entry name" value="EGF_LAM_1"/>
    <property type="match status" value="1"/>
</dbReference>
<evidence type="ECO:0000256" key="1">
    <source>
        <dbReference type="ARBA" id="ARBA00004221"/>
    </source>
</evidence>
<feature type="chain" id="PRO_5012923596" evidence="26">
    <location>
        <begin position="21"/>
        <end position="3046"/>
    </location>
</feature>
<keyword evidence="35" id="KW-1185">Reference proteome</keyword>
<feature type="domain" description="G-protein coupled receptors family 2 profile 1" evidence="31">
    <location>
        <begin position="1925"/>
        <end position="1999"/>
    </location>
</feature>
<dbReference type="SMART" id="SM00008">
    <property type="entry name" value="HormR"/>
    <property type="match status" value="1"/>
</dbReference>
<evidence type="ECO:0000256" key="10">
    <source>
        <dbReference type="ARBA" id="ARBA00022737"/>
    </source>
</evidence>
<dbReference type="InterPro" id="IPR036445">
    <property type="entry name" value="GPCR_2_extracell_dom_sf"/>
</dbReference>
<evidence type="ECO:0000256" key="6">
    <source>
        <dbReference type="ARBA" id="ARBA00022536"/>
    </source>
</evidence>
<dbReference type="GO" id="GO:0030054">
    <property type="term" value="C:cell junction"/>
    <property type="evidence" value="ECO:0007669"/>
    <property type="project" value="UniProtKB-ARBA"/>
</dbReference>
<dbReference type="Pfam" id="PF02793">
    <property type="entry name" value="HRM"/>
    <property type="match status" value="1"/>
</dbReference>
<evidence type="ECO:0000256" key="12">
    <source>
        <dbReference type="ARBA" id="ARBA00022889"/>
    </source>
</evidence>
<dbReference type="Pfam" id="PF00053">
    <property type="entry name" value="EGF_laminin"/>
    <property type="match status" value="1"/>
</dbReference>
<comment type="caution">
    <text evidence="22">Lacks conserved residue(s) required for the propagation of feature annotation.</text>
</comment>
<dbReference type="SMART" id="SM00181">
    <property type="entry name" value="EGF"/>
    <property type="match status" value="4"/>
</dbReference>
<evidence type="ECO:0000256" key="20">
    <source>
        <dbReference type="ARBA" id="ARBA00023292"/>
    </source>
</evidence>
<evidence type="ECO:0000259" key="28">
    <source>
        <dbReference type="PROSITE" id="PS50026"/>
    </source>
</evidence>
<feature type="transmembrane region" description="Helical" evidence="25">
    <location>
        <begin position="2598"/>
        <end position="2620"/>
    </location>
</feature>
<evidence type="ECO:0000256" key="23">
    <source>
        <dbReference type="PROSITE-ProRule" id="PRU00460"/>
    </source>
</evidence>
<dbReference type="FunFam" id="2.60.40.60:FF:000256">
    <property type="entry name" value="Starry night, isoform B"/>
    <property type="match status" value="1"/>
</dbReference>
<evidence type="ECO:0000256" key="19">
    <source>
        <dbReference type="ARBA" id="ARBA00023224"/>
    </source>
</evidence>
<evidence type="ECO:0000256" key="2">
    <source>
        <dbReference type="ARBA" id="ARBA00004251"/>
    </source>
</evidence>
<feature type="domain" description="Cadherin" evidence="33">
    <location>
        <begin position="484"/>
        <end position="590"/>
    </location>
</feature>
<keyword evidence="20 23" id="KW-0424">Laminin EGF-like domain</keyword>
<keyword evidence="4" id="KW-0217">Developmental protein</keyword>
<protein>
    <submittedName>
        <fullName evidence="34">Protocadherin wing polarity protein stan</fullName>
    </submittedName>
</protein>
<dbReference type="Gene3D" id="4.10.1240.10">
    <property type="entry name" value="GPCR, family 2, extracellular hormone receptor domain"/>
    <property type="match status" value="1"/>
</dbReference>
<dbReference type="InterPro" id="IPR013320">
    <property type="entry name" value="ConA-like_dom_sf"/>
</dbReference>
<dbReference type="CDD" id="cd00055">
    <property type="entry name" value="EGF_Lam"/>
    <property type="match status" value="1"/>
</dbReference>
<dbReference type="SMART" id="SM00303">
    <property type="entry name" value="GPS"/>
    <property type="match status" value="1"/>
</dbReference>
<dbReference type="PROSITE" id="PS50221">
    <property type="entry name" value="GAIN_B"/>
    <property type="match status" value="1"/>
</dbReference>
<keyword evidence="9 26" id="KW-0732">Signal</keyword>
<dbReference type="Pfam" id="PF23592">
    <property type="entry name" value="Cadherin_CELSR2_9th"/>
    <property type="match status" value="1"/>
</dbReference>
<dbReference type="FunFam" id="2.60.40.60:FF:000013">
    <property type="entry name" value="Cadherin EGF LAG seven-pass G-type receptor"/>
    <property type="match status" value="1"/>
</dbReference>
<keyword evidence="5" id="KW-1003">Cell membrane</keyword>
<comment type="subcellular location">
    <subcellularLocation>
        <location evidence="1">Apical cell membrane</location>
    </subcellularLocation>
    <subcellularLocation>
        <location evidence="3">Cell membrane</location>
        <topology evidence="3">Multi-pass membrane protein</topology>
    </subcellularLocation>
    <subcellularLocation>
        <location evidence="2">Cell membrane</location>
        <topology evidence="2">Single-pass type I membrane protein</topology>
    </subcellularLocation>
</comment>
<dbReference type="SMART" id="SM00180">
    <property type="entry name" value="EGF_Lam"/>
    <property type="match status" value="1"/>
</dbReference>
<evidence type="ECO:0000256" key="17">
    <source>
        <dbReference type="ARBA" id="ARBA00023170"/>
    </source>
</evidence>
<evidence type="ECO:0000256" key="5">
    <source>
        <dbReference type="ARBA" id="ARBA00022475"/>
    </source>
</evidence>
<dbReference type="GO" id="GO:0022603">
    <property type="term" value="P:regulation of anatomical structure morphogenesis"/>
    <property type="evidence" value="ECO:0007669"/>
    <property type="project" value="UniProtKB-ARBA"/>
</dbReference>
<evidence type="ECO:0000259" key="33">
    <source>
        <dbReference type="PROSITE" id="PS50268"/>
    </source>
</evidence>
<dbReference type="Pfam" id="PF02210">
    <property type="entry name" value="Laminin_G_2"/>
    <property type="match status" value="2"/>
</dbReference>
<dbReference type="Pfam" id="PF01825">
    <property type="entry name" value="GPS"/>
    <property type="match status" value="1"/>
</dbReference>
<evidence type="ECO:0000256" key="7">
    <source>
        <dbReference type="ARBA" id="ARBA00022553"/>
    </source>
</evidence>
<dbReference type="FunFam" id="2.60.40.60:FF:000029">
    <property type="entry name" value="Cadherin EGF LAG seven-pass G-type receptor 3"/>
    <property type="match status" value="1"/>
</dbReference>
<feature type="region of interest" description="Disordered" evidence="24">
    <location>
        <begin position="2853"/>
        <end position="2897"/>
    </location>
</feature>
<feature type="domain" description="EGF-like" evidence="28">
    <location>
        <begin position="1797"/>
        <end position="1836"/>
    </location>
</feature>
<dbReference type="SUPFAM" id="SSF49313">
    <property type="entry name" value="Cadherin-like"/>
    <property type="match status" value="9"/>
</dbReference>
<keyword evidence="13 25" id="KW-1133">Transmembrane helix</keyword>
<dbReference type="GO" id="GO:0048468">
    <property type="term" value="P:cell development"/>
    <property type="evidence" value="ECO:0007669"/>
    <property type="project" value="UniProtKB-ARBA"/>
</dbReference>
<dbReference type="Gene3D" id="2.170.300.10">
    <property type="entry name" value="Tie2 ligand-binding domain superfamily"/>
    <property type="match status" value="1"/>
</dbReference>
<evidence type="ECO:0000256" key="24">
    <source>
        <dbReference type="SAM" id="MobiDB-lite"/>
    </source>
</evidence>
<dbReference type="GO" id="GO:0051239">
    <property type="term" value="P:regulation of multicellular organismal process"/>
    <property type="evidence" value="ECO:0007669"/>
    <property type="project" value="UniProtKB-ARBA"/>
</dbReference>
<dbReference type="FunFam" id="2.60.40.60:FF:000249">
    <property type="entry name" value="Starry night"/>
    <property type="match status" value="1"/>
</dbReference>
<dbReference type="FunFam" id="2.60.40.60:FF:000005">
    <property type="entry name" value="Protocadherin 9"/>
    <property type="match status" value="1"/>
</dbReference>
<sequence>MERWKWIVPLLAVFWTLTDAYLAVVSSNTPAGSVVFEAGVPQLGGRRKYEVSSERTAWFARKLLKVHPHTGRVTLARPLSCDGLQYPRIFTFYVDSTSSRLGRPTIDYYSLPLRILITGCGGENRDLAATRGWTAETLASYAMPSTERFTEVCLRTSQLVAALRDFLPQTALKECETRWGGVADPRFLIEGAAGDLVSATEQCLVDPLWKVSVSMNLRCGMESRLTDAEHRFKIVFHHRQLDDTDLGRRVRRELKNQSPYFEQSLYVAVVEEEKEPGVYVTSVRARDPEGGTVRYSMSSLLDARSQALLVLDPVTGRVTTRARLDRESVDVHYFRVLAVDDSFPPRTGTTTLQVNVLDTNDHAPSFEWPEEEASIREGVPVGSTVVTVKATDQDAGRNAEVEYSILSTTSNSGTANTEDALIFRIDPRTGVVTTRTPLDREKTEVYTVILSVSDQATPPSARKTANATLVVRVLDDNDNYPQFTERTYSAWIPEDLDYTANPVIARIRATDADSGNNAAVRYAIIGGNTQNTFSIDSMVGDVALVKPLDYESTRSYKIVIRAQDGGSPARSNTTQLLVHVGDVNDNAPRFYTSHFQESVSENVPVGYSILRIQAYDADEGANAQIKYTIGARDFTGASTENFPITVNAETGWLYTTKQLDREQCSRYQFTVIAADSGEISKSASATVILTVTDVNDNDPYFDPKNYESVVSEDDPPGTPVASVTATDPDEDARIHYEITAGNTRGRFAIASQNGRGLITIAQPLDYKQEKRFVLTVTASDSGGRTDTALVYVNISDANNFSPVFENAPYSVSVFEDAPIGTTVLVVSATDSDVGKNAQVAYSLDTDSGDRAASEFVINPQTGAITTTRPLDRELVPAYLLTVTARDGGVPPLSDTTDVEISVTDVNDNAPVFEAPQYQGSIPEDVLVGTSVLRVSATDADTDLNGRVRYALEEDGDGAFAVDSTTGIIRTAKPLDRESVAKYALKAVATDRGSPSLSTVMPVTIRIEDVNDSPPAFENDKIVLYIAENSPIGSTVGEICAHDPDEGANAVVQYSVIGGEDSNSFALNVRPGADRGELITLEELDYESPKKKFELVVRAASPPLRSDALVQILVTDVNDNAPVLKDFQIIFNNFKDFFPAAPIGKIPAADADVTDKLTYTVLAGNNANLIELNRTSGEIRLSPQLNTNVPRVATMEVSVTDGINEVKATMTLSVRLITDKMLLNSITVRLDDMTAEAFLSPLLGYFLDGLAAIIPCPRENIFLFSVQEDANVDGKILNVSFSARKVEPGVADEFYSPQFLQERVYLNRGILARLATVTVLPFDDNLCVREPCLNFEECLTVLKFGNASGFASSDTVLFRPIYPVTTFACRCATGFTGSKESYLCDTETTGGFTCEGCPVAALESATPLCELRARSFGPATFLTFASLRQRHRLQVKLRFATEAANGLLLYNGRYNEKHDFIALEIVDSEVQFSFSLGDEITRTSASIPGGVSDGQWHEVEVSYMNKTLGGLPAIPSSFRVRNKDFVGCVSDLYIDHTFVDLNSFVADNGTNPGCPEKLSFCSSSPCKNNGKCREMWAGFVCECEETFAGPTCADEVGQPWNFHGDGMISFNPLLRPIQLPWLTALSLRTRSRQAFVMSVQIGQNSSALLQIREGKLVALLDGADVVRTSNDIADGEWHRVEIVWQSGHVSLDIDYRGRPALSSLPAKLQGLYIGRILVGGPEQSAGVELPHFDGCLQDIRIGSNQSVLLRPTVQENVATGCSSEAECNVDCPEASICVPKWKAGECVCATGRVGRSCERVCDLNPCNNGGACVEDAASRRGYRCECDSPEYSGNYCEIKADQPCPATWWGSPVCGPCHCDEAKGYDPACNKTTGECYCKENHYQPSGRKECIPCECYATGSFGPRCDTETGQCRCRVGVIGRSCTACPNPYAEVTLRGCEVVYDGCPRSYSEGLWWPRTKFGMVAVEDCPETAEGKTCRSCDDKLGGWQEPDLFNCTSEAFIEQRHQLAALETKELTLNTYVAVKIAKDVYRAVNVTKELYGADLLVAESLLVALLRYEESLVGLNLTHSQDKDYVSYLVGIAGGILKSKYLEKWSRIETLNGDTPDQVLNAMGNYLKTLTASQHDTFTNPFEIVDVNVVLGLDVVTSESLFGYETAEYTEDPSASTARPTEADQKVVLPDTSAFLSSPAHFGPSITFPKYNNYMADPNRFDPYSKIRVPLDILGIKTLMQGELNVKKSLVNRKAVLSYVQYKQLGALLPQRFDDSVTVRWGVEVAVGSPVITVSVLVPSNDGYVSLTGIPLQSPVQISLWLSEKDDIKTRTNPQCVHWSTARGVGEWSRMGCTTESEDDSLSFGTIVNCSCFQLSTFAILTDVLDPEYVPEPSLLEDVTSYSAFMLALPLLLSALLILALIRGGGTNSNSIHKNLVMCVFFAEVLYLIALKARSPLVSNEFPCKLTAIGLHYAWLSTFSWTLVDSIHLYRMLTEMRDVNHGQMRFYYAMGYGAPAIIVGLTIGVRADHCWLSIYETVIWSLIGPICLAIFVNFCILVMSIRAAFTLKEHIMGFGNLRTLLWLSVASLPLLGSTWTLTVLNASENSPTLSYLLSIAVVVHASFSLIGYCFINGRVRRNLYLSLLRCIGKKTPLLEGSMGNGSSSQNVNGHSRSALAYSSTYSGAESVCRRVHVGVSTSSTTSRSTNKTGSSPYRSDTHLRHTSTSTSNYNSDRDPYLSSRSHRSTLHSRQETTEPRNQRRDSESDSDGSQAEGGGRSLDLASSHSSDEEDVTSRSHRNMGVSTQQPVTHSYLPNIHSNPTEHLNILCSNTELFPNIKPIYAPRWSSQLPEAYLSSNAMDVRGSQWSGGTISDNEMASNKTSSPNPLPYPDMNSPQKSQPDENYSEGEEKLHHLGEKYLFPYTAEEDHTVSPTPYMLPMSSRILASSMSHHSQNSNHENMSGSERYGSLKRGQSLHGSQHDNLSGSERYGSLKRGKITPTVLEDSPEYILPMSGRILSSSLTHDLQHSNELAALRQQQQQYEQTITETEKDTNAETSV</sequence>
<dbReference type="PROSITE" id="PS50026">
    <property type="entry name" value="EGF_3"/>
    <property type="match status" value="2"/>
</dbReference>
<evidence type="ECO:0000256" key="18">
    <source>
        <dbReference type="ARBA" id="ARBA00023180"/>
    </source>
</evidence>
<evidence type="ECO:0000256" key="15">
    <source>
        <dbReference type="ARBA" id="ARBA00023136"/>
    </source>
</evidence>
<evidence type="ECO:0000313" key="35">
    <source>
        <dbReference type="Proteomes" id="UP000242457"/>
    </source>
</evidence>
<keyword evidence="7" id="KW-0597">Phosphoprotein</keyword>
<evidence type="ECO:0000313" key="34">
    <source>
        <dbReference type="EMBL" id="PBC32045.1"/>
    </source>
</evidence>
<feature type="transmembrane region" description="Helical" evidence="25">
    <location>
        <begin position="2526"/>
        <end position="2548"/>
    </location>
</feature>